<proteinExistence type="predicted"/>
<feature type="domain" description="DUF4218" evidence="3">
    <location>
        <begin position="352"/>
        <end position="431"/>
    </location>
</feature>
<feature type="domain" description="DUF4216" evidence="2">
    <location>
        <begin position="520"/>
        <end position="574"/>
    </location>
</feature>
<dbReference type="Pfam" id="PF13952">
    <property type="entry name" value="DUF4216"/>
    <property type="match status" value="1"/>
</dbReference>
<dbReference type="EMBL" id="OIVN01002104">
    <property type="protein sequence ID" value="SPD00586.1"/>
    <property type="molecule type" value="Genomic_DNA"/>
</dbReference>
<feature type="compositionally biased region" description="Acidic residues" evidence="1">
    <location>
        <begin position="623"/>
        <end position="648"/>
    </location>
</feature>
<dbReference type="InterPro" id="IPR029480">
    <property type="entry name" value="Transpos_assoc"/>
</dbReference>
<dbReference type="Pfam" id="PF03004">
    <property type="entry name" value="Transposase_24"/>
    <property type="match status" value="1"/>
</dbReference>
<name>A0A2N9GDB3_FAGSY</name>
<dbReference type="PANTHER" id="PTHR48258">
    <property type="entry name" value="DUF4218 DOMAIN-CONTAINING PROTEIN-RELATED"/>
    <property type="match status" value="1"/>
</dbReference>
<feature type="compositionally biased region" description="Gly residues" evidence="1">
    <location>
        <begin position="677"/>
        <end position="691"/>
    </location>
</feature>
<dbReference type="InterPro" id="IPR004242">
    <property type="entry name" value="Transposase_21"/>
</dbReference>
<evidence type="ECO:0008006" key="6">
    <source>
        <dbReference type="Google" id="ProtNLM"/>
    </source>
</evidence>
<sequence>MDKSWMQETNRLGNRYYEGVKAFISNARGYADGYDRIKCPCRSCTNRYYKHIDEVEDDLFLKGIDLNYTQWIFHGEDPFLRNVHAEHNDDNASVEDIDEDSRNVRLGLASDGFNPFGNMSTSYSMWPVVLMPYNLPPWRCMKDPYMLLSLLIPGAKAPRNEIDVYLRPLVDDLKELWNEAYANLSGWSTKGRLACPQLMDVPPVEFGKDETTRKRKRSELELNWTKKSTLLNINGKTKDTAKARKDLCHMGIRRDLHLQTNGTSTSMPHAKYTLSKVEKASFFDWLQCVKFPDGYASNISHCVNTKNGKISGMKSHDCHVLLQRLLPVAIRGYLSTEIRTPLIELCFFFKELCSRTLKLDVLNRMKDDIVVILCKLEMIFPPAFFDIMVHLAVHLPREAELAGPVHYRWMYPIERFMGKLKRFVRNRSHPERTRWSPEERNNDGWQEEMGVGLSVFSQRVRPLGAAKTIRLDDKFLAKARWFHTKARNRTCRTQNSGITILGEHESMNINYYGELKNILDLRYMGGKHVYLFECNWWDIGNRTGMQKDEYFTSVNTSRLWYESDPFILACQASQGENEEDDENHGVRNNAPVQQAINEDSTSLHRADVPAVELDAEELRSIAVDEDTNSDHEEEIPSNDEIESDQEEESPSHNDTDSDKEDESPSNDEFDSGRGRGRGLGQGQGRGLGQGRGQEHIGQDMLLPFTDQEEDTELGSDLPPPPNGQPHEVVDSTLHSASPGAPSASSTTSSKRKRGRNQCKDFARKRALGIIPITILPNTQGVVGPNATTFTTRVGYIVRNYAKFHHFSWTKVPEDHVQILKNRLVCDFTFDLNRKEDSKCLEKALSSTFSNARTKYSKHFKKYAENEFEAAKADVPTDITKERWHKLCDLFKDQKWKDKSNRNAKNREQLKCNHTCGSKSFISTLEQKKKGREDFNGLEWYKAAHVRKDENKMLQLLADENVDLSEDAIVSQVLGTRDQRKEHTNSLVAALSKVTNALVKIADKL</sequence>
<dbReference type="AlphaFoldDB" id="A0A2N9GDB3"/>
<evidence type="ECO:0000259" key="2">
    <source>
        <dbReference type="Pfam" id="PF13952"/>
    </source>
</evidence>
<protein>
    <recommendedName>
        <fullName evidence="6">DUF4218 domain-containing protein</fullName>
    </recommendedName>
</protein>
<accession>A0A2N9GDB3</accession>
<dbReference type="PANTHER" id="PTHR48258:SF6">
    <property type="entry name" value="LEUCINE-RICH REPEAT DOMAIN, L DOMAIN-CONTAINING PROTEIN"/>
    <property type="match status" value="1"/>
</dbReference>
<feature type="compositionally biased region" description="Acidic residues" evidence="1">
    <location>
        <begin position="657"/>
        <end position="669"/>
    </location>
</feature>
<dbReference type="InterPro" id="IPR004252">
    <property type="entry name" value="Probable_transposase_24"/>
</dbReference>
<feature type="domain" description="Transposase-associated" evidence="4">
    <location>
        <begin position="3"/>
        <end position="76"/>
    </location>
</feature>
<evidence type="ECO:0000259" key="3">
    <source>
        <dbReference type="Pfam" id="PF13960"/>
    </source>
</evidence>
<dbReference type="Pfam" id="PF02992">
    <property type="entry name" value="Transposase_21"/>
    <property type="match status" value="1"/>
</dbReference>
<evidence type="ECO:0000313" key="5">
    <source>
        <dbReference type="EMBL" id="SPD00586.1"/>
    </source>
</evidence>
<feature type="compositionally biased region" description="Low complexity" evidence="1">
    <location>
        <begin position="735"/>
        <end position="748"/>
    </location>
</feature>
<feature type="region of interest" description="Disordered" evidence="1">
    <location>
        <begin position="620"/>
        <end position="693"/>
    </location>
</feature>
<evidence type="ECO:0000259" key="4">
    <source>
        <dbReference type="Pfam" id="PF13963"/>
    </source>
</evidence>
<evidence type="ECO:0000256" key="1">
    <source>
        <dbReference type="SAM" id="MobiDB-lite"/>
    </source>
</evidence>
<feature type="region of interest" description="Disordered" evidence="1">
    <location>
        <begin position="707"/>
        <end position="757"/>
    </location>
</feature>
<dbReference type="Pfam" id="PF13963">
    <property type="entry name" value="Transpos_assoc"/>
    <property type="match status" value="1"/>
</dbReference>
<dbReference type="Pfam" id="PF13960">
    <property type="entry name" value="DUF4218"/>
    <property type="match status" value="1"/>
</dbReference>
<gene>
    <name evidence="5" type="ORF">FSB_LOCUS28468</name>
</gene>
<reference evidence="5" key="1">
    <citation type="submission" date="2018-02" db="EMBL/GenBank/DDBJ databases">
        <authorList>
            <person name="Cohen D.B."/>
            <person name="Kent A.D."/>
        </authorList>
    </citation>
    <scope>NUCLEOTIDE SEQUENCE</scope>
</reference>
<organism evidence="5">
    <name type="scientific">Fagus sylvatica</name>
    <name type="common">Beechnut</name>
    <dbReference type="NCBI Taxonomy" id="28930"/>
    <lineage>
        <taxon>Eukaryota</taxon>
        <taxon>Viridiplantae</taxon>
        <taxon>Streptophyta</taxon>
        <taxon>Embryophyta</taxon>
        <taxon>Tracheophyta</taxon>
        <taxon>Spermatophyta</taxon>
        <taxon>Magnoliopsida</taxon>
        <taxon>eudicotyledons</taxon>
        <taxon>Gunneridae</taxon>
        <taxon>Pentapetalae</taxon>
        <taxon>rosids</taxon>
        <taxon>fabids</taxon>
        <taxon>Fagales</taxon>
        <taxon>Fagaceae</taxon>
        <taxon>Fagus</taxon>
    </lineage>
</organism>
<dbReference type="InterPro" id="IPR025452">
    <property type="entry name" value="DUF4218"/>
</dbReference>
<dbReference type="InterPro" id="IPR025312">
    <property type="entry name" value="DUF4216"/>
</dbReference>